<name>A0A1R2BZF5_9CILI</name>
<gene>
    <name evidence="1" type="ORF">SteCoe_17376</name>
</gene>
<reference evidence="1 2" key="1">
    <citation type="submission" date="2016-11" db="EMBL/GenBank/DDBJ databases">
        <title>The macronuclear genome of Stentor coeruleus: a giant cell with tiny introns.</title>
        <authorList>
            <person name="Slabodnick M."/>
            <person name="Ruby J.G."/>
            <person name="Reiff S.B."/>
            <person name="Swart E.C."/>
            <person name="Gosai S."/>
            <person name="Prabakaran S."/>
            <person name="Witkowska E."/>
            <person name="Larue G.E."/>
            <person name="Fisher S."/>
            <person name="Freeman R.M."/>
            <person name="Gunawardena J."/>
            <person name="Chu W."/>
            <person name="Stover N.A."/>
            <person name="Gregory B.D."/>
            <person name="Nowacki M."/>
            <person name="Derisi J."/>
            <person name="Roy S.W."/>
            <person name="Marshall W.F."/>
            <person name="Sood P."/>
        </authorList>
    </citation>
    <scope>NUCLEOTIDE SEQUENCE [LARGE SCALE GENOMIC DNA]</scope>
    <source>
        <strain evidence="1">WM001</strain>
    </source>
</reference>
<comment type="caution">
    <text evidence="1">The sequence shown here is derived from an EMBL/GenBank/DDBJ whole genome shotgun (WGS) entry which is preliminary data.</text>
</comment>
<organism evidence="1 2">
    <name type="scientific">Stentor coeruleus</name>
    <dbReference type="NCBI Taxonomy" id="5963"/>
    <lineage>
        <taxon>Eukaryota</taxon>
        <taxon>Sar</taxon>
        <taxon>Alveolata</taxon>
        <taxon>Ciliophora</taxon>
        <taxon>Postciliodesmatophora</taxon>
        <taxon>Heterotrichea</taxon>
        <taxon>Heterotrichida</taxon>
        <taxon>Stentoridae</taxon>
        <taxon>Stentor</taxon>
    </lineage>
</organism>
<keyword evidence="2" id="KW-1185">Reference proteome</keyword>
<proteinExistence type="predicted"/>
<sequence length="221" mass="25672">MQAPKNLVEINKNYLACPWGLAKVLKIHEEFTFDYEEELKKKYSGLKNDQKAKIQAEDGKKNNDDMESSYGIIMENYSSRDFSNLEVFRALCPDIKSDEEARFYLEATSNNVEEAEKLYREDHFENKKPIVNQGKQDQKTQATIINVTIQLADNKKISHTFLKSDFIWEIGPLVYQATGSNKEFRSKVIETNKCLSMEELSFMTFSQLNIQNSCTFIIEFL</sequence>
<evidence type="ECO:0000313" key="2">
    <source>
        <dbReference type="Proteomes" id="UP000187209"/>
    </source>
</evidence>
<protein>
    <submittedName>
        <fullName evidence="1">Uncharacterized protein</fullName>
    </submittedName>
</protein>
<accession>A0A1R2BZF5</accession>
<dbReference type="AlphaFoldDB" id="A0A1R2BZF5"/>
<dbReference type="Proteomes" id="UP000187209">
    <property type="component" value="Unassembled WGS sequence"/>
</dbReference>
<dbReference type="EMBL" id="MPUH01000356">
    <property type="protein sequence ID" value="OMJ82045.1"/>
    <property type="molecule type" value="Genomic_DNA"/>
</dbReference>
<evidence type="ECO:0000313" key="1">
    <source>
        <dbReference type="EMBL" id="OMJ82045.1"/>
    </source>
</evidence>